<reference evidence="1 2" key="1">
    <citation type="journal article" date="2018" name="Front. Plant Sci.">
        <title>Red Clover (Trifolium pratense) and Zigzag Clover (T. medium) - A Picture of Genomic Similarities and Differences.</title>
        <authorList>
            <person name="Dluhosova J."/>
            <person name="Istvanek J."/>
            <person name="Nedelnik J."/>
            <person name="Repkova J."/>
        </authorList>
    </citation>
    <scope>NUCLEOTIDE SEQUENCE [LARGE SCALE GENOMIC DNA]</scope>
    <source>
        <strain evidence="2">cv. 10/8</strain>
        <tissue evidence="1">Leaf</tissue>
    </source>
</reference>
<organism evidence="1 2">
    <name type="scientific">Trifolium medium</name>
    <dbReference type="NCBI Taxonomy" id="97028"/>
    <lineage>
        <taxon>Eukaryota</taxon>
        <taxon>Viridiplantae</taxon>
        <taxon>Streptophyta</taxon>
        <taxon>Embryophyta</taxon>
        <taxon>Tracheophyta</taxon>
        <taxon>Spermatophyta</taxon>
        <taxon>Magnoliopsida</taxon>
        <taxon>eudicotyledons</taxon>
        <taxon>Gunneridae</taxon>
        <taxon>Pentapetalae</taxon>
        <taxon>rosids</taxon>
        <taxon>fabids</taxon>
        <taxon>Fabales</taxon>
        <taxon>Fabaceae</taxon>
        <taxon>Papilionoideae</taxon>
        <taxon>50 kb inversion clade</taxon>
        <taxon>NPAAA clade</taxon>
        <taxon>Hologalegina</taxon>
        <taxon>IRL clade</taxon>
        <taxon>Trifolieae</taxon>
        <taxon>Trifolium</taxon>
    </lineage>
</organism>
<dbReference type="AlphaFoldDB" id="A0A392RK88"/>
<keyword evidence="2" id="KW-1185">Reference proteome</keyword>
<sequence length="19" mass="1890">PIPAPMMQTVDEGGASECG</sequence>
<comment type="caution">
    <text evidence="1">The sequence shown here is derived from an EMBL/GenBank/DDBJ whole genome shotgun (WGS) entry which is preliminary data.</text>
</comment>
<feature type="non-terminal residue" evidence="1">
    <location>
        <position position="1"/>
    </location>
</feature>
<name>A0A392RK88_9FABA</name>
<evidence type="ECO:0000313" key="1">
    <source>
        <dbReference type="EMBL" id="MCI36045.1"/>
    </source>
</evidence>
<protein>
    <submittedName>
        <fullName evidence="1">Uncharacterized protein</fullName>
    </submittedName>
</protein>
<accession>A0A392RK88</accession>
<dbReference type="EMBL" id="LXQA010229831">
    <property type="protein sequence ID" value="MCI36045.1"/>
    <property type="molecule type" value="Genomic_DNA"/>
</dbReference>
<evidence type="ECO:0000313" key="2">
    <source>
        <dbReference type="Proteomes" id="UP000265520"/>
    </source>
</evidence>
<dbReference type="Proteomes" id="UP000265520">
    <property type="component" value="Unassembled WGS sequence"/>
</dbReference>
<proteinExistence type="predicted"/>